<evidence type="ECO:0000313" key="3">
    <source>
        <dbReference type="Proteomes" id="UP000199170"/>
    </source>
</evidence>
<organism evidence="2 3">
    <name type="scientific">Halobellus clavatus</name>
    <dbReference type="NCBI Taxonomy" id="660517"/>
    <lineage>
        <taxon>Archaea</taxon>
        <taxon>Methanobacteriati</taxon>
        <taxon>Methanobacteriota</taxon>
        <taxon>Stenosarchaea group</taxon>
        <taxon>Halobacteria</taxon>
        <taxon>Halobacteriales</taxon>
        <taxon>Haloferacaceae</taxon>
        <taxon>Halobellus</taxon>
    </lineage>
</organism>
<reference evidence="3" key="1">
    <citation type="submission" date="2016-10" db="EMBL/GenBank/DDBJ databases">
        <authorList>
            <person name="Varghese N."/>
            <person name="Submissions S."/>
        </authorList>
    </citation>
    <scope>NUCLEOTIDE SEQUENCE [LARGE SCALE GENOMIC DNA]</scope>
    <source>
        <strain evidence="3">CGMCC 1.10118</strain>
    </source>
</reference>
<feature type="compositionally biased region" description="Basic and acidic residues" evidence="1">
    <location>
        <begin position="386"/>
        <end position="402"/>
    </location>
</feature>
<keyword evidence="3" id="KW-1185">Reference proteome</keyword>
<evidence type="ECO:0000313" key="2">
    <source>
        <dbReference type="EMBL" id="SDY32857.1"/>
    </source>
</evidence>
<dbReference type="STRING" id="660517.SAMN04487946_11177"/>
<feature type="compositionally biased region" description="Polar residues" evidence="1">
    <location>
        <begin position="258"/>
        <end position="272"/>
    </location>
</feature>
<accession>A0A1H3IZ76</accession>
<name>A0A1H3IZ76_9EURY</name>
<protein>
    <recommendedName>
        <fullName evidence="4">DNA primase/polymerase bifunctional N-terminal domain-containing protein</fullName>
    </recommendedName>
</protein>
<sequence length="519" mass="57661">MASDLPAPPTESGVYPEDRMKVSRWLTWKEADDGRKIPRAPYHNSNQPDRYVSAQDPTIWTDFETAAEWADKLPHHQPAYVIPDRNDFETDLVVIDYDDVRDPDTGEIHPLVHDHLADAESYADVSPSGTGVHILCRGQLPERVKTISDDLSEHQAFPEASIEVYESARFITMTGRHIAGTPTETRDCRTFLDGLVEDYATVSAATPDEVAFEPDTTREDIEDVETTSDIQDVFDAIQHVRPRDISLRSTVTEERADGTQSLDPSWANSSSGTRLAQLDEGWVYRDGLIGLDALQVVALEEGIITDERDYPSGEDFWEAVDELRARGAHIPEYEEDKSEAAPSASDWSPAPDSAPDYTPDRDADAQATGSSSPSDPGSSHSSGRTRGRDSPRRGEGAESLYKAEIDRLEAELEARQERIDELEAELDERTKKLRRIHVRNSQLEDALKNDAEVQVRALDTDTLVDILDEQTLVAIVEYVADTHADDDGNLEHSTADDSGGRLARLKSFLRSDSSSSTSR</sequence>
<evidence type="ECO:0008006" key="4">
    <source>
        <dbReference type="Google" id="ProtNLM"/>
    </source>
</evidence>
<feature type="region of interest" description="Disordered" evidence="1">
    <location>
        <begin position="331"/>
        <end position="402"/>
    </location>
</feature>
<feature type="compositionally biased region" description="Low complexity" evidence="1">
    <location>
        <begin position="340"/>
        <end position="356"/>
    </location>
</feature>
<dbReference type="EMBL" id="FNPB01000011">
    <property type="protein sequence ID" value="SDY32857.1"/>
    <property type="molecule type" value="Genomic_DNA"/>
</dbReference>
<proteinExistence type="predicted"/>
<feature type="region of interest" description="Disordered" evidence="1">
    <location>
        <begin position="250"/>
        <end position="272"/>
    </location>
</feature>
<dbReference type="Proteomes" id="UP000199170">
    <property type="component" value="Unassembled WGS sequence"/>
</dbReference>
<evidence type="ECO:0000256" key="1">
    <source>
        <dbReference type="SAM" id="MobiDB-lite"/>
    </source>
</evidence>
<feature type="compositionally biased region" description="Low complexity" evidence="1">
    <location>
        <begin position="369"/>
        <end position="384"/>
    </location>
</feature>
<dbReference type="AlphaFoldDB" id="A0A1H3IZ76"/>
<gene>
    <name evidence="2" type="ORF">SAMN04487946_11177</name>
</gene>